<feature type="compositionally biased region" description="Low complexity" evidence="2">
    <location>
        <begin position="761"/>
        <end position="773"/>
    </location>
</feature>
<proteinExistence type="predicted"/>
<feature type="compositionally biased region" description="Polar residues" evidence="2">
    <location>
        <begin position="52"/>
        <end position="64"/>
    </location>
</feature>
<feature type="compositionally biased region" description="Pro residues" evidence="2">
    <location>
        <begin position="1184"/>
        <end position="1195"/>
    </location>
</feature>
<feature type="compositionally biased region" description="Basic and acidic residues" evidence="2">
    <location>
        <begin position="542"/>
        <end position="552"/>
    </location>
</feature>
<protein>
    <submittedName>
        <fullName evidence="3">Uncharacterized protein</fullName>
    </submittedName>
</protein>
<evidence type="ECO:0000313" key="3">
    <source>
        <dbReference type="EMBL" id="GIQ83541.1"/>
    </source>
</evidence>
<feature type="region of interest" description="Disordered" evidence="2">
    <location>
        <begin position="381"/>
        <end position="489"/>
    </location>
</feature>
<reference evidence="3 4" key="1">
    <citation type="journal article" date="2018" name="PLoS ONE">
        <title>The draft genome of Kipferlia bialata reveals reductive genome evolution in fornicate parasites.</title>
        <authorList>
            <person name="Tanifuji G."/>
            <person name="Takabayashi S."/>
            <person name="Kume K."/>
            <person name="Takagi M."/>
            <person name="Nakayama T."/>
            <person name="Kamikawa R."/>
            <person name="Inagaki Y."/>
            <person name="Hashimoto T."/>
        </authorList>
    </citation>
    <scope>NUCLEOTIDE SEQUENCE [LARGE SCALE GENOMIC DNA]</scope>
    <source>
        <strain evidence="3">NY0173</strain>
    </source>
</reference>
<feature type="region of interest" description="Disordered" evidence="2">
    <location>
        <begin position="1053"/>
        <end position="1091"/>
    </location>
</feature>
<evidence type="ECO:0000313" key="4">
    <source>
        <dbReference type="Proteomes" id="UP000265618"/>
    </source>
</evidence>
<feature type="compositionally biased region" description="Basic and acidic residues" evidence="2">
    <location>
        <begin position="713"/>
        <end position="737"/>
    </location>
</feature>
<gene>
    <name evidence="3" type="ORF">KIPB_004883</name>
</gene>
<sequence length="1525" mass="164872">AATALARFLESPLCCLTSLRIGNSRSRAPHLPRDMDIPGVREMVTVLAKVSQHPSSSRSFSLTTPRGEGEGDMDGEDTADSDPLSNCISDTGACALAEALPACTTLVNLDLVGNPIGGRGALAIVTSAPPSLSISLSSCLIYTAPGDSDRRGAQCLWDSRYLSAVAAILASDKSGPGVVDLGWCLFGLNSAGKHHAALILAQERLGGPERKRQKPKAVGTVVGTEGEREIERREQEINQRYMERFSPMIERESSEEGFNRTMPVHSRRASTAIGGTAPSLTASLPRPRSNSYAARHLASTIGVGTPSSHPSPSTPVAMGTMGAMGTSSRGTPRPLSSIRMSVSTMQDALHRIQGKINSPATPGTRYSDTGRDTVSPAALQAHMARPPQVVTGSGSVRRRLLPPPSSVIKGTDSDTASTPTIFASRDTDTHTSSVRRHVRSPPKARPTRASRASNRPSSEPVHPTVKTPVKGTSATTTTTGVRGGDALSPAALEREREIAILLQRVAELEREREREKAEERLMATQPEADTPFGGEIPEHTFVRERERERETDTPEVTVGRGMPLRGTGMGGSTTDLVNNNRHSNPQTRQRGERERVSGAGASPSVSVRERKGGERSRSTREREREREREARRAADQLEKQRQTERAWEERRAERERERVREQREREERRAEQRERDRELAREREREREQERLRAREREMAAYDAAALSSDMSSHTHTDTESEGERERERVEVRETPVPEKAPVYSPSPAPVSPSRDHDSMSSRSPTPSLSPSASPTPIPTYPARVEPPQEREAQRLPAQSAPPVHVNKGVEGERETRGSVEHEDIDVKSVFSRIRGETPVSRPPKSETSSDTSSDSDEDEDSQGFLRSTNLAASLQRELEHSRKYWRGERSETDSVDLTMTLADGSLLGQAQAEGGLTPPEEREEREREREMREAEQEREREAAIAKVPGKEGRAMRKRRKQQEKEQRRRSRGSAAESDSGMETETESEGEGEGESQAMGGSPDLLTSLVVRSGRPAVKEVSEDSASYREDSITEAEGEPVSLIARLISRFSAVDGESSTTRRSAGDAASLARDGRTSTRARDGRTSTRATPISYWMAAPAPVPGMAAPAPVRVDGRTSTRASVSEVTRGGRVGAMVSSADDRDMVAEEERERVTRSLSRRTSEATLSPYTPAAMVSAVSPTRPKAPTPNAPSTPAPAAAPSIFALLGGMSDDDEGEGDGILNPASPGLDLSPGPSESNNTSLSTTIPSTLPSGGASPTTLKETGALDPFIAGVMMGAGSDMSDTESDSESDSSGSGSMSDSGSPPQTVKTLNTSLSQKRLFQGVIDMDSQGSRADSPIPAPESMPQVTPLDRQRGTLFTTGTGSEEDSTLSNLSTSASTMGIATFDETPDKAPSTLRTHRRQSSVSFEEVRSSVVTDTGAQPVEQTTVMNPLARMRAEREREKERERERESAGQEEEEEEEGSSSGSYSYSYSEEDEEGEGEGEGDLLSTLLGPKGMQERESGAGVLFYYEGEAGETFVPIQKD</sequence>
<feature type="compositionally biased region" description="Low complexity" evidence="2">
    <location>
        <begin position="471"/>
        <end position="480"/>
    </location>
</feature>
<feature type="region of interest" description="Disordered" evidence="2">
    <location>
        <begin position="542"/>
        <end position="1039"/>
    </location>
</feature>
<dbReference type="SUPFAM" id="SSF52047">
    <property type="entry name" value="RNI-like"/>
    <property type="match status" value="1"/>
</dbReference>
<feature type="compositionally biased region" description="Basic and acidic residues" evidence="2">
    <location>
        <begin position="808"/>
        <end position="827"/>
    </location>
</feature>
<feature type="compositionally biased region" description="Basic and acidic residues" evidence="2">
    <location>
        <begin position="1140"/>
        <end position="1155"/>
    </location>
</feature>
<keyword evidence="4" id="KW-1185">Reference proteome</keyword>
<feature type="compositionally biased region" description="Low complexity" evidence="2">
    <location>
        <begin position="1404"/>
        <end position="1416"/>
    </location>
</feature>
<feature type="compositionally biased region" description="Low complexity" evidence="2">
    <location>
        <begin position="1464"/>
        <end position="1473"/>
    </location>
</feature>
<feature type="compositionally biased region" description="Acidic residues" evidence="2">
    <location>
        <begin position="980"/>
        <end position="994"/>
    </location>
</feature>
<feature type="compositionally biased region" description="Basic residues" evidence="2">
    <location>
        <begin position="433"/>
        <end position="448"/>
    </location>
</feature>
<feature type="compositionally biased region" description="Basic and acidic residues" evidence="2">
    <location>
        <begin position="607"/>
        <end position="700"/>
    </location>
</feature>
<comment type="caution">
    <text evidence="3">The sequence shown here is derived from an EMBL/GenBank/DDBJ whole genome shotgun (WGS) entry which is preliminary data.</text>
</comment>
<feature type="compositionally biased region" description="Acidic residues" evidence="2">
    <location>
        <begin position="1474"/>
        <end position="1486"/>
    </location>
</feature>
<feature type="compositionally biased region" description="Low complexity" evidence="2">
    <location>
        <begin position="1370"/>
        <end position="1380"/>
    </location>
</feature>
<dbReference type="InterPro" id="IPR032675">
    <property type="entry name" value="LRR_dom_sf"/>
</dbReference>
<dbReference type="Gene3D" id="3.80.10.10">
    <property type="entry name" value="Ribonuclease Inhibitor"/>
    <property type="match status" value="1"/>
</dbReference>
<feature type="compositionally biased region" description="Low complexity" evidence="2">
    <location>
        <begin position="1292"/>
        <end position="1304"/>
    </location>
</feature>
<accession>A0A9K3CVS2</accession>
<feature type="compositionally biased region" description="Low complexity" evidence="2">
    <location>
        <begin position="1238"/>
        <end position="1253"/>
    </location>
</feature>
<feature type="region of interest" description="Disordered" evidence="2">
    <location>
        <begin position="1276"/>
        <end position="1498"/>
    </location>
</feature>
<feature type="non-terminal residue" evidence="3">
    <location>
        <position position="1525"/>
    </location>
</feature>
<feature type="coiled-coil region" evidence="1">
    <location>
        <begin position="491"/>
        <end position="525"/>
    </location>
</feature>
<dbReference type="EMBL" id="BDIP01001088">
    <property type="protein sequence ID" value="GIQ83541.1"/>
    <property type="molecule type" value="Genomic_DNA"/>
</dbReference>
<feature type="compositionally biased region" description="Acidic residues" evidence="2">
    <location>
        <begin position="70"/>
        <end position="80"/>
    </location>
</feature>
<feature type="compositionally biased region" description="Polar residues" evidence="2">
    <location>
        <begin position="1417"/>
        <end position="1430"/>
    </location>
</feature>
<feature type="compositionally biased region" description="Basic residues" evidence="2">
    <location>
        <begin position="956"/>
        <end position="972"/>
    </location>
</feature>
<feature type="compositionally biased region" description="Low complexity" evidence="2">
    <location>
        <begin position="597"/>
        <end position="606"/>
    </location>
</feature>
<keyword evidence="1" id="KW-0175">Coiled coil</keyword>
<dbReference type="Proteomes" id="UP000265618">
    <property type="component" value="Unassembled WGS sequence"/>
</dbReference>
<feature type="region of interest" description="Disordered" evidence="2">
    <location>
        <begin position="49"/>
        <end position="80"/>
    </location>
</feature>
<evidence type="ECO:0000256" key="2">
    <source>
        <dbReference type="SAM" id="MobiDB-lite"/>
    </source>
</evidence>
<feature type="compositionally biased region" description="Basic and acidic residues" evidence="2">
    <location>
        <begin position="920"/>
        <end position="955"/>
    </location>
</feature>
<name>A0A9K3CVS2_9EUKA</name>
<organism evidence="3 4">
    <name type="scientific">Kipferlia bialata</name>
    <dbReference type="NCBI Taxonomy" id="797122"/>
    <lineage>
        <taxon>Eukaryota</taxon>
        <taxon>Metamonada</taxon>
        <taxon>Carpediemonas-like organisms</taxon>
        <taxon>Kipferlia</taxon>
    </lineage>
</organism>
<feature type="compositionally biased region" description="Polar residues" evidence="2">
    <location>
        <begin position="572"/>
        <end position="588"/>
    </location>
</feature>
<feature type="compositionally biased region" description="Acidic residues" evidence="2">
    <location>
        <begin position="1454"/>
        <end position="1463"/>
    </location>
</feature>
<feature type="compositionally biased region" description="Basic and acidic residues" evidence="2">
    <location>
        <begin position="1017"/>
        <end position="1032"/>
    </location>
</feature>
<feature type="compositionally biased region" description="Polar residues" evidence="2">
    <location>
        <begin position="1305"/>
        <end position="1320"/>
    </location>
</feature>
<feature type="compositionally biased region" description="Basic and acidic residues" evidence="2">
    <location>
        <begin position="877"/>
        <end position="893"/>
    </location>
</feature>
<feature type="compositionally biased region" description="Basic and acidic residues" evidence="2">
    <location>
        <begin position="1073"/>
        <end position="1086"/>
    </location>
</feature>
<feature type="compositionally biased region" description="Basic and acidic residues" evidence="2">
    <location>
        <begin position="1436"/>
        <end position="1453"/>
    </location>
</feature>
<evidence type="ECO:0000256" key="1">
    <source>
        <dbReference type="SAM" id="Coils"/>
    </source>
</evidence>
<feature type="region of interest" description="Disordered" evidence="2">
    <location>
        <begin position="1138"/>
        <end position="1263"/>
    </location>
</feature>